<feature type="region of interest" description="Disordered" evidence="1">
    <location>
        <begin position="65"/>
        <end position="89"/>
    </location>
</feature>
<dbReference type="Gene3D" id="1.25.40.10">
    <property type="entry name" value="Tetratricopeptide repeat domain"/>
    <property type="match status" value="1"/>
</dbReference>
<accession>S7ZB81</accession>
<dbReference type="InterPro" id="IPR011990">
    <property type="entry name" value="TPR-like_helical_dom_sf"/>
</dbReference>
<feature type="compositionally biased region" description="Polar residues" evidence="1">
    <location>
        <begin position="402"/>
        <end position="418"/>
    </location>
</feature>
<dbReference type="eggNOG" id="ENOG502R8TH">
    <property type="taxonomic scope" value="Eukaryota"/>
</dbReference>
<dbReference type="STRING" id="933388.S7ZB81"/>
<dbReference type="AlphaFoldDB" id="S7ZB81"/>
<evidence type="ECO:0000313" key="2">
    <source>
        <dbReference type="EMBL" id="EPS27504.1"/>
    </source>
</evidence>
<evidence type="ECO:0000313" key="3">
    <source>
        <dbReference type="Proteomes" id="UP000019376"/>
    </source>
</evidence>
<dbReference type="HOGENOM" id="CLU_028420_0_0_1"/>
<dbReference type="OrthoDB" id="250175at2759"/>
<evidence type="ECO:0000256" key="1">
    <source>
        <dbReference type="SAM" id="MobiDB-lite"/>
    </source>
</evidence>
<name>S7ZB81_PENO1</name>
<dbReference type="EMBL" id="KB644410">
    <property type="protein sequence ID" value="EPS27504.1"/>
    <property type="molecule type" value="Genomic_DNA"/>
</dbReference>
<reference evidence="2 3" key="1">
    <citation type="journal article" date="2013" name="PLoS ONE">
        <title>Genomic and secretomic analyses reveal unique features of the lignocellulolytic enzyme system of Penicillium decumbens.</title>
        <authorList>
            <person name="Liu G."/>
            <person name="Zhang L."/>
            <person name="Wei X."/>
            <person name="Zou G."/>
            <person name="Qin Y."/>
            <person name="Ma L."/>
            <person name="Li J."/>
            <person name="Zheng H."/>
            <person name="Wang S."/>
            <person name="Wang C."/>
            <person name="Xun L."/>
            <person name="Zhao G.-P."/>
            <person name="Zhou Z."/>
            <person name="Qu Y."/>
        </authorList>
    </citation>
    <scope>NUCLEOTIDE SEQUENCE [LARGE SCALE GENOMIC DNA]</scope>
    <source>
        <strain evidence="3">114-2 / CGMCC 5302</strain>
    </source>
</reference>
<organism evidence="2 3">
    <name type="scientific">Penicillium oxalicum (strain 114-2 / CGMCC 5302)</name>
    <name type="common">Penicillium decumbens</name>
    <dbReference type="NCBI Taxonomy" id="933388"/>
    <lineage>
        <taxon>Eukaryota</taxon>
        <taxon>Fungi</taxon>
        <taxon>Dikarya</taxon>
        <taxon>Ascomycota</taxon>
        <taxon>Pezizomycotina</taxon>
        <taxon>Eurotiomycetes</taxon>
        <taxon>Eurotiomycetidae</taxon>
        <taxon>Eurotiales</taxon>
        <taxon>Aspergillaceae</taxon>
        <taxon>Penicillium</taxon>
    </lineage>
</organism>
<proteinExistence type="predicted"/>
<gene>
    <name evidence="2" type="ORF">PDE_02447</name>
</gene>
<dbReference type="Proteomes" id="UP000019376">
    <property type="component" value="Unassembled WGS sequence"/>
</dbReference>
<protein>
    <submittedName>
        <fullName evidence="2">Uncharacterized protein</fullName>
    </submittedName>
</protein>
<dbReference type="SUPFAM" id="SSF81901">
    <property type="entry name" value="HCP-like"/>
    <property type="match status" value="1"/>
</dbReference>
<dbReference type="PhylomeDB" id="S7ZB81"/>
<feature type="region of interest" description="Disordered" evidence="1">
    <location>
        <begin position="388"/>
        <end position="418"/>
    </location>
</feature>
<keyword evidence="3" id="KW-1185">Reference proteome</keyword>
<sequence>MARPSPALRQWLNLRRSLSGASPRAQNLPANGLLPRANLLFPISNKDSCPSRQAFHSSACRLAKTKRSSAKPAPSLQRKKRAQEAGRSATRPVIDGIGVVSNSGLFTKSIEIDKARIIHDFLEISPLLYRDAVAAELLPGVSIRTFEDVIIKILKGMEGPPNAQLIRSISKDVDAVYRIGIVGSAWHHSSIEWFSSSCALAGARAAVVLLQARLVNWTHSPPQTQWTELVKQFSDEGFPPAMILQAKILGLCGQYAEAFELMEKRVLPFLEPTRRRPPLFLDITMDDVFESPWRVYALLHASYDDAFDSPESRQKADEATRIAALEYNDRNALIEYASIMMSEKKYDKYEESMSKAATLGSKKAILYIANFYYQVYLGRFPTAANVHASAKSQSQDPPPAEVTTNAPTSSDQPGPSSKANSLTSVFGWISSFFNQSIPRPAYRNLALDWYYLGHAYKIPQASFMLALMAHEEGEPLENSDFLMNGCKYLDDHPEFGPRIAELKENWYNTQYVPRLSSKMLTVR</sequence>